<dbReference type="EMBL" id="CAEZXC010000021">
    <property type="protein sequence ID" value="CAB4672873.1"/>
    <property type="molecule type" value="Genomic_DNA"/>
</dbReference>
<dbReference type="EMBL" id="CAFBPO010000007">
    <property type="protein sequence ID" value="CAB5020748.1"/>
    <property type="molecule type" value="Genomic_DNA"/>
</dbReference>
<dbReference type="EMBL" id="CAEZZH010000003">
    <property type="protein sequence ID" value="CAB4749245.1"/>
    <property type="molecule type" value="Genomic_DNA"/>
</dbReference>
<organism evidence="1">
    <name type="scientific">freshwater metagenome</name>
    <dbReference type="NCBI Taxonomy" id="449393"/>
    <lineage>
        <taxon>unclassified sequences</taxon>
        <taxon>metagenomes</taxon>
        <taxon>ecological metagenomes</taxon>
    </lineage>
</organism>
<proteinExistence type="predicted"/>
<evidence type="ECO:0000313" key="7">
    <source>
        <dbReference type="EMBL" id="CAB4947258.1"/>
    </source>
</evidence>
<protein>
    <submittedName>
        <fullName evidence="1">Unannotated protein</fullName>
    </submittedName>
</protein>
<evidence type="ECO:0000313" key="8">
    <source>
        <dbReference type="EMBL" id="CAB4977857.1"/>
    </source>
</evidence>
<evidence type="ECO:0000313" key="3">
    <source>
        <dbReference type="EMBL" id="CAB4744358.1"/>
    </source>
</evidence>
<evidence type="ECO:0000313" key="2">
    <source>
        <dbReference type="EMBL" id="CAB4672873.1"/>
    </source>
</evidence>
<name>A0A6J6GYL3_9ZZZZ</name>
<dbReference type="PANTHER" id="PTHR34724">
    <property type="entry name" value="OS12G0596101 PROTEIN"/>
    <property type="match status" value="1"/>
</dbReference>
<dbReference type="EMBL" id="CAFBNM010000003">
    <property type="protein sequence ID" value="CAB4947258.1"/>
    <property type="molecule type" value="Genomic_DNA"/>
</dbReference>
<dbReference type="EMBL" id="CAFBQY010000003">
    <property type="protein sequence ID" value="CAB5070455.1"/>
    <property type="molecule type" value="Genomic_DNA"/>
</dbReference>
<dbReference type="PANTHER" id="PTHR34724:SF2">
    <property type="entry name" value="OS12G0596101 PROTEIN"/>
    <property type="match status" value="1"/>
</dbReference>
<evidence type="ECO:0000313" key="9">
    <source>
        <dbReference type="EMBL" id="CAB5020748.1"/>
    </source>
</evidence>
<evidence type="ECO:0000313" key="10">
    <source>
        <dbReference type="EMBL" id="CAB5070455.1"/>
    </source>
</evidence>
<evidence type="ECO:0000313" key="6">
    <source>
        <dbReference type="EMBL" id="CAB4839542.1"/>
    </source>
</evidence>
<dbReference type="AlphaFoldDB" id="A0A6J6GYL3"/>
<evidence type="ECO:0000313" key="1">
    <source>
        <dbReference type="EMBL" id="CAB4604769.1"/>
    </source>
</evidence>
<evidence type="ECO:0000313" key="4">
    <source>
        <dbReference type="EMBL" id="CAB4749245.1"/>
    </source>
</evidence>
<gene>
    <name evidence="1" type="ORF">UFOPK1824_00980</name>
    <name evidence="2" type="ORF">UFOPK2340_00541</name>
    <name evidence="3" type="ORF">UFOPK2772_01218</name>
    <name evidence="4" type="ORF">UFOPK2850_00288</name>
    <name evidence="5" type="ORF">UFOPK3027_00003</name>
    <name evidence="6" type="ORF">UFOPK3256_00123</name>
    <name evidence="7" type="ORF">UFOPK3827_00306</name>
    <name evidence="8" type="ORF">UFOPK3982_00222</name>
    <name evidence="9" type="ORF">UFOPK4120_00835</name>
    <name evidence="10" type="ORF">UFOPK4404_00318</name>
</gene>
<reference evidence="1" key="1">
    <citation type="submission" date="2020-05" db="EMBL/GenBank/DDBJ databases">
        <authorList>
            <person name="Chiriac C."/>
            <person name="Salcher M."/>
            <person name="Ghai R."/>
            <person name="Kavagutti S V."/>
        </authorList>
    </citation>
    <scope>NUCLEOTIDE SEQUENCE</scope>
</reference>
<dbReference type="EMBL" id="CAEZYT010000106">
    <property type="protein sequence ID" value="CAB4744358.1"/>
    <property type="molecule type" value="Genomic_DNA"/>
</dbReference>
<sequence>MCSRVICKNCQKFTWSGCGEHVEEALFGVSEADRCTCDNQ</sequence>
<dbReference type="EMBL" id="CAFAAN010000001">
    <property type="protein sequence ID" value="CAB4792112.1"/>
    <property type="molecule type" value="Genomic_DNA"/>
</dbReference>
<accession>A0A6J6GYL3</accession>
<dbReference type="EMBL" id="CAFBOO010000001">
    <property type="protein sequence ID" value="CAB4977857.1"/>
    <property type="molecule type" value="Genomic_DNA"/>
</dbReference>
<dbReference type="EMBL" id="CAEZUM010000070">
    <property type="protein sequence ID" value="CAB4604769.1"/>
    <property type="molecule type" value="Genomic_DNA"/>
</dbReference>
<evidence type="ECO:0000313" key="5">
    <source>
        <dbReference type="EMBL" id="CAB4792112.1"/>
    </source>
</evidence>
<dbReference type="EMBL" id="CAFAZW010000001">
    <property type="protein sequence ID" value="CAB4839542.1"/>
    <property type="molecule type" value="Genomic_DNA"/>
</dbReference>